<accession>A0ABV6FQJ3</accession>
<evidence type="ECO:0000313" key="2">
    <source>
        <dbReference type="EMBL" id="MFC0261585.1"/>
    </source>
</evidence>
<evidence type="ECO:0000313" key="3">
    <source>
        <dbReference type="Proteomes" id="UP001589797"/>
    </source>
</evidence>
<sequence length="240" mass="27191">MKINSNHMMGFRIWISLLALIPLLTLFSCLDNNDEGPVPDTAFVSIYHGSPNAPELDIYTESRRITNSPLAYSQSFPYSQFFAADRTLKFNPHNASNTLLETEHTFEKDKIYTLFIVNEVADLEVLQIEDSWEDPDGDHAMVRLAHLSPDAGELEVLINDESLPFGNSNPYLEVTEFLKMEKAKVKVTVKSKISGEKLVEVNEIDLRGNRVYTLMIRGFADPSKGNNQLSVQLITNYIKF</sequence>
<dbReference type="PROSITE" id="PS51257">
    <property type="entry name" value="PROKAR_LIPOPROTEIN"/>
    <property type="match status" value="1"/>
</dbReference>
<feature type="domain" description="DUF4397" evidence="1">
    <location>
        <begin position="42"/>
        <end position="156"/>
    </location>
</feature>
<dbReference type="EMBL" id="JBHLWI010000004">
    <property type="protein sequence ID" value="MFC0261585.1"/>
    <property type="molecule type" value="Genomic_DNA"/>
</dbReference>
<evidence type="ECO:0000259" key="1">
    <source>
        <dbReference type="Pfam" id="PF14344"/>
    </source>
</evidence>
<dbReference type="InterPro" id="IPR025510">
    <property type="entry name" value="DUF4397"/>
</dbReference>
<name>A0ABV6FQJ3_9BACT</name>
<gene>
    <name evidence="2" type="ORF">ACFFIP_02750</name>
</gene>
<comment type="caution">
    <text evidence="2">The sequence shown here is derived from an EMBL/GenBank/DDBJ whole genome shotgun (WGS) entry which is preliminary data.</text>
</comment>
<reference evidence="2 3" key="1">
    <citation type="submission" date="2024-09" db="EMBL/GenBank/DDBJ databases">
        <authorList>
            <person name="Sun Q."/>
            <person name="Mori K."/>
        </authorList>
    </citation>
    <scope>NUCLEOTIDE SEQUENCE [LARGE SCALE GENOMIC DNA]</scope>
    <source>
        <strain evidence="2 3">CCM 7650</strain>
    </source>
</reference>
<organism evidence="2 3">
    <name type="scientific">Fontibacter flavus</name>
    <dbReference type="NCBI Taxonomy" id="654838"/>
    <lineage>
        <taxon>Bacteria</taxon>
        <taxon>Pseudomonadati</taxon>
        <taxon>Bacteroidota</taxon>
        <taxon>Cytophagia</taxon>
        <taxon>Cytophagales</taxon>
        <taxon>Cyclobacteriaceae</taxon>
        <taxon>Fontibacter</taxon>
    </lineage>
</organism>
<dbReference type="Proteomes" id="UP001589797">
    <property type="component" value="Unassembled WGS sequence"/>
</dbReference>
<protein>
    <submittedName>
        <fullName evidence="2">DUF4397 domain-containing protein</fullName>
    </submittedName>
</protein>
<keyword evidence="3" id="KW-1185">Reference proteome</keyword>
<dbReference type="RefSeq" id="WP_382386027.1">
    <property type="nucleotide sequence ID" value="NZ_JBHLWI010000004.1"/>
</dbReference>
<proteinExistence type="predicted"/>
<dbReference type="Pfam" id="PF14344">
    <property type="entry name" value="DUF4397"/>
    <property type="match status" value="1"/>
</dbReference>